<name>A0A8E2DYF1_9PEZI</name>
<dbReference type="AlphaFoldDB" id="A0A8E2DYF1"/>
<accession>A0A8E2DYF1</accession>
<evidence type="ECO:0008006" key="3">
    <source>
        <dbReference type="Google" id="ProtNLM"/>
    </source>
</evidence>
<keyword evidence="2" id="KW-1185">Reference proteome</keyword>
<protein>
    <recommendedName>
        <fullName evidence="3">F-box domain-containing protein</fullName>
    </recommendedName>
</protein>
<gene>
    <name evidence="1" type="ORF">K432DRAFT_430338</name>
</gene>
<sequence>MTTTPFTELPPELLLRIYESLDTLTDAHALADTCSSIRAAFTSHPSNLLYDTILRRTVPNYEDALRTVRAAATAFEYLFELGFQIESLQPFPRPSQESQQHSSANVERCYFDRVQGKYVGAPTTNFLASLGEKPLVSLWEARGVFALRALVSSWFQCIQTFGSGRPDCGIWFISADSSISGQAWSPAEEERFFRACYRFLLFGYLFSPGVFYEPLVLEREALRAFHVEFDGELIWDFADEYPDTMRKYPVYDPELTVKDREQHFSVVFGGFLEWLVQDGQRRGVEEDLQSYRSPLEYGGLWARPDREAWTPQERGGIRELVILHTISYFLGDFSSRLIRNERLHPQELRPTKQQWPICNWCIRGPEDGTTIMLWTIHPSSIPPRPHQASSSAPSPLPLSPRVLHSTHVIPTPFDLLTAFQDDDFPSTICTGHGLQPYYDAQFSHHFVDWGDYQASYEGSGGAILDRDWHALEWLENP</sequence>
<dbReference type="EMBL" id="KV745623">
    <property type="protein sequence ID" value="OCK73890.1"/>
    <property type="molecule type" value="Genomic_DNA"/>
</dbReference>
<dbReference type="OrthoDB" id="1638493at2759"/>
<proteinExistence type="predicted"/>
<evidence type="ECO:0000313" key="2">
    <source>
        <dbReference type="Proteomes" id="UP000250266"/>
    </source>
</evidence>
<reference evidence="1 2" key="1">
    <citation type="journal article" date="2016" name="Nat. Commun.">
        <title>Ectomycorrhizal ecology is imprinted in the genome of the dominant symbiotic fungus Cenococcum geophilum.</title>
        <authorList>
            <consortium name="DOE Joint Genome Institute"/>
            <person name="Peter M."/>
            <person name="Kohler A."/>
            <person name="Ohm R.A."/>
            <person name="Kuo A."/>
            <person name="Krutzmann J."/>
            <person name="Morin E."/>
            <person name="Arend M."/>
            <person name="Barry K.W."/>
            <person name="Binder M."/>
            <person name="Choi C."/>
            <person name="Clum A."/>
            <person name="Copeland A."/>
            <person name="Grisel N."/>
            <person name="Haridas S."/>
            <person name="Kipfer T."/>
            <person name="LaButti K."/>
            <person name="Lindquist E."/>
            <person name="Lipzen A."/>
            <person name="Maire R."/>
            <person name="Meier B."/>
            <person name="Mihaltcheva S."/>
            <person name="Molinier V."/>
            <person name="Murat C."/>
            <person name="Poggeler S."/>
            <person name="Quandt C.A."/>
            <person name="Sperisen C."/>
            <person name="Tritt A."/>
            <person name="Tisserant E."/>
            <person name="Crous P.W."/>
            <person name="Henrissat B."/>
            <person name="Nehls U."/>
            <person name="Egli S."/>
            <person name="Spatafora J.W."/>
            <person name="Grigoriev I.V."/>
            <person name="Martin F.M."/>
        </authorList>
    </citation>
    <scope>NUCLEOTIDE SEQUENCE [LARGE SCALE GENOMIC DNA]</scope>
    <source>
        <strain evidence="1 2">CBS 459.81</strain>
    </source>
</reference>
<organism evidence="1 2">
    <name type="scientific">Lepidopterella palustris CBS 459.81</name>
    <dbReference type="NCBI Taxonomy" id="1314670"/>
    <lineage>
        <taxon>Eukaryota</taxon>
        <taxon>Fungi</taxon>
        <taxon>Dikarya</taxon>
        <taxon>Ascomycota</taxon>
        <taxon>Pezizomycotina</taxon>
        <taxon>Dothideomycetes</taxon>
        <taxon>Pleosporomycetidae</taxon>
        <taxon>Mytilinidiales</taxon>
        <taxon>Argynnaceae</taxon>
        <taxon>Lepidopterella</taxon>
    </lineage>
</organism>
<dbReference type="Proteomes" id="UP000250266">
    <property type="component" value="Unassembled WGS sequence"/>
</dbReference>
<evidence type="ECO:0000313" key="1">
    <source>
        <dbReference type="EMBL" id="OCK73890.1"/>
    </source>
</evidence>